<name>A0ACB5SB31_9PEZI</name>
<dbReference type="Proteomes" id="UP001165186">
    <property type="component" value="Unassembled WGS sequence"/>
</dbReference>
<reference evidence="1" key="1">
    <citation type="submission" date="2024-09" db="EMBL/GenBank/DDBJ databases">
        <title>Draft Genome Sequences of Neofusicoccum parvum.</title>
        <authorList>
            <person name="Ashida A."/>
            <person name="Camagna M."/>
            <person name="Tanaka A."/>
            <person name="Takemoto D."/>
        </authorList>
    </citation>
    <scope>NUCLEOTIDE SEQUENCE</scope>
    <source>
        <strain evidence="1">PPO83</strain>
    </source>
</reference>
<comment type="caution">
    <text evidence="1">The sequence shown here is derived from an EMBL/GenBank/DDBJ whole genome shotgun (WGS) entry which is preliminary data.</text>
</comment>
<sequence length="152" mass="17755">MPKWTIHHPDNVFTDLNERQALAQALTKMYTDVGLPPFYVAVIFIPHKSGAMYRGDLRLSQPDLEKPPYIYLSFTHVAKHFEPGESKEKTEFMEKVTEILKPFIADKGWDWEMDGEERDLSFLLIQGMKIPPYGSEVQKLWARENRPTPYKL</sequence>
<evidence type="ECO:0000313" key="2">
    <source>
        <dbReference type="Proteomes" id="UP001165186"/>
    </source>
</evidence>
<dbReference type="EMBL" id="BSXG01000064">
    <property type="protein sequence ID" value="GME33271.1"/>
    <property type="molecule type" value="Genomic_DNA"/>
</dbReference>
<protein>
    <submittedName>
        <fullName evidence="1">Uncharacterized protein</fullName>
    </submittedName>
</protein>
<keyword evidence="2" id="KW-1185">Reference proteome</keyword>
<organism evidence="1 2">
    <name type="scientific">Neofusicoccum parvum</name>
    <dbReference type="NCBI Taxonomy" id="310453"/>
    <lineage>
        <taxon>Eukaryota</taxon>
        <taxon>Fungi</taxon>
        <taxon>Dikarya</taxon>
        <taxon>Ascomycota</taxon>
        <taxon>Pezizomycotina</taxon>
        <taxon>Dothideomycetes</taxon>
        <taxon>Dothideomycetes incertae sedis</taxon>
        <taxon>Botryosphaeriales</taxon>
        <taxon>Botryosphaeriaceae</taxon>
        <taxon>Neofusicoccum</taxon>
    </lineage>
</organism>
<gene>
    <name evidence="1" type="primary">g334</name>
    <name evidence="1" type="ORF">NpPPO83_00000334</name>
</gene>
<accession>A0ACB5SB31</accession>
<proteinExistence type="predicted"/>
<evidence type="ECO:0000313" key="1">
    <source>
        <dbReference type="EMBL" id="GME33271.1"/>
    </source>
</evidence>